<reference evidence="14" key="1">
    <citation type="journal article" date="2019" name="Int. J. Syst. Evol. Microbiol.">
        <title>The Global Catalogue of Microorganisms (GCM) 10K type strain sequencing project: providing services to taxonomists for standard genome sequencing and annotation.</title>
        <authorList>
            <consortium name="The Broad Institute Genomics Platform"/>
            <consortium name="The Broad Institute Genome Sequencing Center for Infectious Disease"/>
            <person name="Wu L."/>
            <person name="Ma J."/>
        </authorList>
    </citation>
    <scope>NUCLEOTIDE SEQUENCE [LARGE SCALE GENOMIC DNA]</scope>
    <source>
        <strain evidence="14">CECT 7398</strain>
    </source>
</reference>
<dbReference type="Pfam" id="PF22679">
    <property type="entry name" value="T1R_D3-like"/>
    <property type="match status" value="1"/>
</dbReference>
<dbReference type="PANTHER" id="PTHR30195">
    <property type="entry name" value="TYPE I SITE-SPECIFIC DEOXYRIBONUCLEASE PROTEIN SUBUNIT M AND R"/>
    <property type="match status" value="1"/>
</dbReference>
<dbReference type="InterPro" id="IPR021810">
    <property type="entry name" value="T1RH-like_C"/>
</dbReference>
<comment type="similarity">
    <text evidence="2 10">Belongs to the HsdR family.</text>
</comment>
<organism evidence="13 14">
    <name type="scientific">Vibrio ostreicida</name>
    <dbReference type="NCBI Taxonomy" id="526588"/>
    <lineage>
        <taxon>Bacteria</taxon>
        <taxon>Pseudomonadati</taxon>
        <taxon>Pseudomonadota</taxon>
        <taxon>Gammaproteobacteria</taxon>
        <taxon>Vibrionales</taxon>
        <taxon>Vibrionaceae</taxon>
        <taxon>Vibrio</taxon>
    </lineage>
</organism>
<accession>A0ABT8BQE7</accession>
<dbReference type="Proteomes" id="UP001238540">
    <property type="component" value="Unassembled WGS sequence"/>
</dbReference>
<evidence type="ECO:0000259" key="12">
    <source>
        <dbReference type="PROSITE" id="PS51192"/>
    </source>
</evidence>
<keyword evidence="7 10" id="KW-0378">Hydrolase</keyword>
<comment type="subunit">
    <text evidence="10">The type I restriction/modification system is composed of three polypeptides R, M and S.</text>
</comment>
<dbReference type="CDD" id="cd22332">
    <property type="entry name" value="HsdR_N"/>
    <property type="match status" value="1"/>
</dbReference>
<feature type="domain" description="Helicase ATP-binding" evidence="12">
    <location>
        <begin position="303"/>
        <end position="494"/>
    </location>
</feature>
<dbReference type="InterPro" id="IPR051268">
    <property type="entry name" value="Type-I_R_enzyme_R_subunit"/>
</dbReference>
<dbReference type="InterPro" id="IPR014001">
    <property type="entry name" value="Helicase_ATP-bd"/>
</dbReference>
<evidence type="ECO:0000256" key="3">
    <source>
        <dbReference type="ARBA" id="ARBA00022722"/>
    </source>
</evidence>
<evidence type="ECO:0000313" key="14">
    <source>
        <dbReference type="Proteomes" id="UP001238540"/>
    </source>
</evidence>
<keyword evidence="9 10" id="KW-0238">DNA-binding</keyword>
<evidence type="ECO:0000256" key="5">
    <source>
        <dbReference type="ARBA" id="ARBA00022747"/>
    </source>
</evidence>
<evidence type="ECO:0000256" key="11">
    <source>
        <dbReference type="SAM" id="Coils"/>
    </source>
</evidence>
<keyword evidence="8 10" id="KW-0067">ATP-binding</keyword>
<dbReference type="InterPro" id="IPR027417">
    <property type="entry name" value="P-loop_NTPase"/>
</dbReference>
<keyword evidence="4 10" id="KW-0547">Nucleotide-binding</keyword>
<keyword evidence="14" id="KW-1185">Reference proteome</keyword>
<dbReference type="EMBL" id="JAUFQC010000001">
    <property type="protein sequence ID" value="MDN3609371.1"/>
    <property type="molecule type" value="Genomic_DNA"/>
</dbReference>
<gene>
    <name evidence="13" type="ORF">QWZ16_06510</name>
</gene>
<evidence type="ECO:0000256" key="6">
    <source>
        <dbReference type="ARBA" id="ARBA00022759"/>
    </source>
</evidence>
<evidence type="ECO:0000256" key="7">
    <source>
        <dbReference type="ARBA" id="ARBA00022801"/>
    </source>
</evidence>
<dbReference type="InterPro" id="IPR004473">
    <property type="entry name" value="Restrct_endonuc_typeI_HsdR"/>
</dbReference>
<comment type="function">
    <text evidence="10">Subunit R is required for both nuclease and ATPase activities, but not for modification.</text>
</comment>
<dbReference type="NCBIfam" id="TIGR00348">
    <property type="entry name" value="hsdR"/>
    <property type="match status" value="1"/>
</dbReference>
<dbReference type="CDD" id="cd18800">
    <property type="entry name" value="SF2_C_EcoR124I-like"/>
    <property type="match status" value="1"/>
</dbReference>
<dbReference type="PROSITE" id="PS51192">
    <property type="entry name" value="HELICASE_ATP_BIND_1"/>
    <property type="match status" value="1"/>
</dbReference>
<evidence type="ECO:0000256" key="2">
    <source>
        <dbReference type="ARBA" id="ARBA00008598"/>
    </source>
</evidence>
<keyword evidence="6 13" id="KW-0255">Endonuclease</keyword>
<dbReference type="RefSeq" id="WP_170882389.1">
    <property type="nucleotide sequence ID" value="NZ_JABEYA020000002.1"/>
</dbReference>
<keyword evidence="5 10" id="KW-0680">Restriction system</keyword>
<comment type="caution">
    <text evidence="13">The sequence shown here is derived from an EMBL/GenBank/DDBJ whole genome shotgun (WGS) entry which is preliminary data.</text>
</comment>
<dbReference type="Pfam" id="PF04313">
    <property type="entry name" value="HSDR_N"/>
    <property type="match status" value="1"/>
</dbReference>
<name>A0ABT8BQE7_9VIBR</name>
<dbReference type="Pfam" id="PF11867">
    <property type="entry name" value="T1RH-like_C"/>
    <property type="match status" value="1"/>
</dbReference>
<dbReference type="EC" id="3.1.21.3" evidence="10"/>
<dbReference type="Gene3D" id="3.40.50.300">
    <property type="entry name" value="P-loop containing nucleotide triphosphate hydrolases"/>
    <property type="match status" value="2"/>
</dbReference>
<dbReference type="Gene3D" id="3.90.1570.50">
    <property type="match status" value="1"/>
</dbReference>
<dbReference type="SMART" id="SM00487">
    <property type="entry name" value="DEXDc"/>
    <property type="match status" value="1"/>
</dbReference>
<proteinExistence type="inferred from homology"/>
<evidence type="ECO:0000256" key="9">
    <source>
        <dbReference type="ARBA" id="ARBA00023125"/>
    </source>
</evidence>
<dbReference type="SUPFAM" id="SSF52540">
    <property type="entry name" value="P-loop containing nucleoside triphosphate hydrolases"/>
    <property type="match status" value="2"/>
</dbReference>
<comment type="catalytic activity">
    <reaction evidence="1 10">
        <text>Endonucleolytic cleavage of DNA to give random double-stranded fragments with terminal 5'-phosphates, ATP is simultaneously hydrolyzed.</text>
        <dbReference type="EC" id="3.1.21.3"/>
    </reaction>
</comment>
<keyword evidence="3" id="KW-0540">Nuclease</keyword>
<dbReference type="PANTHER" id="PTHR30195:SF15">
    <property type="entry name" value="TYPE I RESTRICTION ENZYME HINDI ENDONUCLEASE SUBUNIT"/>
    <property type="match status" value="1"/>
</dbReference>
<dbReference type="InterPro" id="IPR055180">
    <property type="entry name" value="HsdR_RecA-like_helicase_dom_2"/>
</dbReference>
<keyword evidence="11" id="KW-0175">Coiled coil</keyword>
<evidence type="ECO:0000256" key="4">
    <source>
        <dbReference type="ARBA" id="ARBA00022741"/>
    </source>
</evidence>
<protein>
    <recommendedName>
        <fullName evidence="10">Type I restriction enzyme endonuclease subunit</fullName>
        <shortName evidence="10">R protein</shortName>
        <ecNumber evidence="10">3.1.21.3</ecNumber>
    </recommendedName>
</protein>
<dbReference type="InterPro" id="IPR040980">
    <property type="entry name" value="SWI2_SNF2"/>
</dbReference>
<sequence>MITEDQLEQECIRWFTDQGYLYKNGYDIAPDGDAPERDDYHQVVLKQRLLNQLEIINPELPIEALNDVVNTVSSPDTPILIKNNRTFHKFVIEGVPVEYTAVENGESKTKHTHAQLMDFTTPDNNEFLIVNQFTITGTKGNRRPDVVVFINGLPISVIELKNPADEHADIWNAFNQLQTYKDEISDLFIFNEALVVSDGWTARVGSLTANKERFLPWKTVATEDDRPLLEFQLETMVRGFFKQDLLLDYIRYFVLFETDNDKIIKKIAGYHQFHAVRAAVEATVRAANTSGHFLESTIPALEKIKQGSGKAGVVWHTQGSGKSISMVCYASKLLQQASMNNPTIVVVTDRNDLDGQLYNTFGMAQETLKQIPQQADDRDALRELLLNRQSGGIIFTTIQKFALLDEETEHPRLSERSNIVVVSDEAHRSQYGNKSKMVEVKDKNGTVTGHKYVYGYSKYMRDALPNASFIGFTGTPIAMDDKDTRGVFGEYVSIYDIQDAVDDGATVPIYYESRLAKLDINQDEIEQLNDKVEDEIGEDEETADREKVKSEWATLEKLVGAEPRIEQVAKDLVEHFTTRTATFPGKAMIVAMSREICVNLYNAIVAIKPEWHHPDTDKGVIKIVMTGSASDKEKMQPHIHDKKTKKLFESRYKKTEDELQLVIVRDMWLTGFDAPSCHTMYIDKPMKGHNLMQAIARVNRVFKDKPGGLVVDYIGIANELKNALKTYTNSQGKGQPTVDTAEAFSVLMEKVDIIRGMFATPVDGDVFNYRPDFETDAFRLLPGAVNHLSGLSHVESNGKEVRDGKRRFLDVMAALTKAYSLCNTMDEISGYKNEIAFYSAIKTAFIKHSTVDKKRTDEERNTALKQILDNAVVADGVDDIFSMVGLDKPNIGLLSEEFLEDVKNMKEKNLAVELLEKLLRDEVKARMKNDVVQEKKYSERIMSTLQKYHNRNIETAQVIEELIQWAKEMQEDAEMVDKLNLSVDEMAFYRALVDNESSVRELGDDDLRNLAIELTQQLRKSATVDWQKRESVRARMRNLVRRLLRRWKYPPDAAEEAIKLVLEQAEVLADGWYAA</sequence>
<feature type="coiled-coil region" evidence="11">
    <location>
        <begin position="515"/>
        <end position="542"/>
    </location>
</feature>
<dbReference type="GO" id="GO:0009035">
    <property type="term" value="F:type I site-specific deoxyribonuclease activity"/>
    <property type="evidence" value="ECO:0007669"/>
    <property type="project" value="UniProtKB-EC"/>
</dbReference>
<dbReference type="CDD" id="cd18030">
    <property type="entry name" value="DEXHc_RE_I_HsdR"/>
    <property type="match status" value="1"/>
</dbReference>
<dbReference type="Pfam" id="PF18766">
    <property type="entry name" value="SWI2_SNF2"/>
    <property type="match status" value="1"/>
</dbReference>
<evidence type="ECO:0000313" key="13">
    <source>
        <dbReference type="EMBL" id="MDN3609371.1"/>
    </source>
</evidence>
<evidence type="ECO:0000256" key="10">
    <source>
        <dbReference type="RuleBase" id="RU364115"/>
    </source>
</evidence>
<evidence type="ECO:0000256" key="8">
    <source>
        <dbReference type="ARBA" id="ARBA00022840"/>
    </source>
</evidence>
<evidence type="ECO:0000256" key="1">
    <source>
        <dbReference type="ARBA" id="ARBA00000851"/>
    </source>
</evidence>
<dbReference type="InterPro" id="IPR007409">
    <property type="entry name" value="Restrct_endonuc_type1_HsdR_N"/>
</dbReference>